<feature type="chain" id="PRO_5039946395" description="Secreted protein" evidence="1">
    <location>
        <begin position="25"/>
        <end position="108"/>
    </location>
</feature>
<gene>
    <name evidence="2" type="ORF">HanXRQr2_Chr10g0427901</name>
</gene>
<evidence type="ECO:0000313" key="2">
    <source>
        <dbReference type="EMBL" id="KAF5785373.1"/>
    </source>
</evidence>
<proteinExistence type="predicted"/>
<accession>A0A9K3HVB4</accession>
<name>A0A9K3HVB4_HELAN</name>
<keyword evidence="3" id="KW-1185">Reference proteome</keyword>
<comment type="caution">
    <text evidence="2">The sequence shown here is derived from an EMBL/GenBank/DDBJ whole genome shotgun (WGS) entry which is preliminary data.</text>
</comment>
<evidence type="ECO:0000313" key="3">
    <source>
        <dbReference type="Proteomes" id="UP000215914"/>
    </source>
</evidence>
<protein>
    <recommendedName>
        <fullName evidence="4">Secreted protein</fullName>
    </recommendedName>
</protein>
<reference evidence="2" key="1">
    <citation type="journal article" date="2017" name="Nature">
        <title>The sunflower genome provides insights into oil metabolism, flowering and Asterid evolution.</title>
        <authorList>
            <person name="Badouin H."/>
            <person name="Gouzy J."/>
            <person name="Grassa C.J."/>
            <person name="Murat F."/>
            <person name="Staton S.E."/>
            <person name="Cottret L."/>
            <person name="Lelandais-Briere C."/>
            <person name="Owens G.L."/>
            <person name="Carrere S."/>
            <person name="Mayjonade B."/>
            <person name="Legrand L."/>
            <person name="Gill N."/>
            <person name="Kane N.C."/>
            <person name="Bowers J.E."/>
            <person name="Hubner S."/>
            <person name="Bellec A."/>
            <person name="Berard A."/>
            <person name="Berges H."/>
            <person name="Blanchet N."/>
            <person name="Boniface M.C."/>
            <person name="Brunel D."/>
            <person name="Catrice O."/>
            <person name="Chaidir N."/>
            <person name="Claudel C."/>
            <person name="Donnadieu C."/>
            <person name="Faraut T."/>
            <person name="Fievet G."/>
            <person name="Helmstetter N."/>
            <person name="King M."/>
            <person name="Knapp S.J."/>
            <person name="Lai Z."/>
            <person name="Le Paslier M.C."/>
            <person name="Lippi Y."/>
            <person name="Lorenzon L."/>
            <person name="Mandel J.R."/>
            <person name="Marage G."/>
            <person name="Marchand G."/>
            <person name="Marquand E."/>
            <person name="Bret-Mestries E."/>
            <person name="Morien E."/>
            <person name="Nambeesan S."/>
            <person name="Nguyen T."/>
            <person name="Pegot-Espagnet P."/>
            <person name="Pouilly N."/>
            <person name="Raftis F."/>
            <person name="Sallet E."/>
            <person name="Schiex T."/>
            <person name="Thomas J."/>
            <person name="Vandecasteele C."/>
            <person name="Vares D."/>
            <person name="Vear F."/>
            <person name="Vautrin S."/>
            <person name="Crespi M."/>
            <person name="Mangin B."/>
            <person name="Burke J.M."/>
            <person name="Salse J."/>
            <person name="Munos S."/>
            <person name="Vincourt P."/>
            <person name="Rieseberg L.H."/>
            <person name="Langlade N.B."/>
        </authorList>
    </citation>
    <scope>NUCLEOTIDE SEQUENCE</scope>
    <source>
        <tissue evidence="2">Leaves</tissue>
    </source>
</reference>
<sequence length="108" mass="12401">MGIRVLSGVHFLEILAYLLPLCNEDTSPVTPALIFRGVTKIKDSQTSRHLLQFVPIPFSQQESIISIKKVRYYRTVVGSLNTFEKFFLPSFAQHARQGFHDQKEHKRG</sequence>
<feature type="signal peptide" evidence="1">
    <location>
        <begin position="1"/>
        <end position="24"/>
    </location>
</feature>
<dbReference type="Proteomes" id="UP000215914">
    <property type="component" value="Unassembled WGS sequence"/>
</dbReference>
<organism evidence="2 3">
    <name type="scientific">Helianthus annuus</name>
    <name type="common">Common sunflower</name>
    <dbReference type="NCBI Taxonomy" id="4232"/>
    <lineage>
        <taxon>Eukaryota</taxon>
        <taxon>Viridiplantae</taxon>
        <taxon>Streptophyta</taxon>
        <taxon>Embryophyta</taxon>
        <taxon>Tracheophyta</taxon>
        <taxon>Spermatophyta</taxon>
        <taxon>Magnoliopsida</taxon>
        <taxon>eudicotyledons</taxon>
        <taxon>Gunneridae</taxon>
        <taxon>Pentapetalae</taxon>
        <taxon>asterids</taxon>
        <taxon>campanulids</taxon>
        <taxon>Asterales</taxon>
        <taxon>Asteraceae</taxon>
        <taxon>Asteroideae</taxon>
        <taxon>Heliantheae alliance</taxon>
        <taxon>Heliantheae</taxon>
        <taxon>Helianthus</taxon>
    </lineage>
</organism>
<evidence type="ECO:0008006" key="4">
    <source>
        <dbReference type="Google" id="ProtNLM"/>
    </source>
</evidence>
<reference evidence="2" key="2">
    <citation type="submission" date="2020-06" db="EMBL/GenBank/DDBJ databases">
        <title>Helianthus annuus Genome sequencing and assembly Release 2.</title>
        <authorList>
            <person name="Gouzy J."/>
            <person name="Langlade N."/>
            <person name="Munos S."/>
        </authorList>
    </citation>
    <scope>NUCLEOTIDE SEQUENCE</scope>
    <source>
        <tissue evidence="2">Leaves</tissue>
    </source>
</reference>
<dbReference type="EMBL" id="MNCJ02000325">
    <property type="protein sequence ID" value="KAF5785373.1"/>
    <property type="molecule type" value="Genomic_DNA"/>
</dbReference>
<dbReference type="AlphaFoldDB" id="A0A9K3HVB4"/>
<keyword evidence="1" id="KW-0732">Signal</keyword>
<dbReference type="Gramene" id="mRNA:HanXRQr2_Chr10g0427901">
    <property type="protein sequence ID" value="CDS:HanXRQr2_Chr10g0427901.1"/>
    <property type="gene ID" value="HanXRQr2_Chr10g0427901"/>
</dbReference>
<evidence type="ECO:0000256" key="1">
    <source>
        <dbReference type="SAM" id="SignalP"/>
    </source>
</evidence>